<dbReference type="OrthoDB" id="9764830at2"/>
<dbReference type="InterPro" id="IPR006669">
    <property type="entry name" value="MgtE_transporter"/>
</dbReference>
<dbReference type="GO" id="GO:0015095">
    <property type="term" value="F:magnesium ion transmembrane transporter activity"/>
    <property type="evidence" value="ECO:0007669"/>
    <property type="project" value="InterPro"/>
</dbReference>
<dbReference type="CDD" id="cd04606">
    <property type="entry name" value="CBS_pair_Mg_transporter"/>
    <property type="match status" value="1"/>
</dbReference>
<proteinExistence type="predicted"/>
<feature type="domain" description="CBS" evidence="2">
    <location>
        <begin position="345"/>
        <end position="405"/>
    </location>
</feature>
<name>A0A1H1LK99_9MICO</name>
<dbReference type="GO" id="GO:0016020">
    <property type="term" value="C:membrane"/>
    <property type="evidence" value="ECO:0007669"/>
    <property type="project" value="InterPro"/>
</dbReference>
<dbReference type="AlphaFoldDB" id="A0A1H1LK99"/>
<evidence type="ECO:0000256" key="1">
    <source>
        <dbReference type="PROSITE-ProRule" id="PRU00703"/>
    </source>
</evidence>
<dbReference type="Pfam" id="PF03448">
    <property type="entry name" value="MgtE_N"/>
    <property type="match status" value="1"/>
</dbReference>
<protein>
    <submittedName>
        <fullName evidence="3">CBS domain-containing protein</fullName>
    </submittedName>
</protein>
<evidence type="ECO:0000313" key="3">
    <source>
        <dbReference type="EMBL" id="SDR74309.1"/>
    </source>
</evidence>
<dbReference type="Pfam" id="PF26205">
    <property type="entry name" value="SH3_actinomycetes"/>
    <property type="match status" value="1"/>
</dbReference>
<dbReference type="InterPro" id="IPR046342">
    <property type="entry name" value="CBS_dom_sf"/>
</dbReference>
<dbReference type="Gene3D" id="1.25.60.10">
    <property type="entry name" value="MgtE N-terminal domain-like"/>
    <property type="match status" value="1"/>
</dbReference>
<evidence type="ECO:0000313" key="4">
    <source>
        <dbReference type="Proteomes" id="UP000199649"/>
    </source>
</evidence>
<dbReference type="SMART" id="SM00924">
    <property type="entry name" value="MgtE_N"/>
    <property type="match status" value="1"/>
</dbReference>
<dbReference type="EMBL" id="LT629734">
    <property type="protein sequence ID" value="SDR74309.1"/>
    <property type="molecule type" value="Genomic_DNA"/>
</dbReference>
<dbReference type="Pfam" id="PF00571">
    <property type="entry name" value="CBS"/>
    <property type="match status" value="2"/>
</dbReference>
<keyword evidence="1" id="KW-0129">CBS domain</keyword>
<dbReference type="Gene3D" id="3.10.580.10">
    <property type="entry name" value="CBS-domain"/>
    <property type="match status" value="1"/>
</dbReference>
<dbReference type="RefSeq" id="WP_092665678.1">
    <property type="nucleotide sequence ID" value="NZ_LT629734.1"/>
</dbReference>
<keyword evidence="4" id="KW-1185">Reference proteome</keyword>
<dbReference type="STRING" id="684552.SAMN04489719_0622"/>
<dbReference type="InterPro" id="IPR038076">
    <property type="entry name" value="MgtE_N_sf"/>
</dbReference>
<dbReference type="PANTHER" id="PTHR43773">
    <property type="entry name" value="MAGNESIUM TRANSPORTER MGTE"/>
    <property type="match status" value="1"/>
</dbReference>
<dbReference type="Proteomes" id="UP000199649">
    <property type="component" value="Chromosome I"/>
</dbReference>
<dbReference type="PROSITE" id="PS51371">
    <property type="entry name" value="CBS"/>
    <property type="match status" value="2"/>
</dbReference>
<dbReference type="PANTHER" id="PTHR43773:SF1">
    <property type="entry name" value="MAGNESIUM TRANSPORTER MGTE"/>
    <property type="match status" value="1"/>
</dbReference>
<evidence type="ECO:0000259" key="2">
    <source>
        <dbReference type="PROSITE" id="PS51371"/>
    </source>
</evidence>
<feature type="domain" description="CBS" evidence="2">
    <location>
        <begin position="276"/>
        <end position="344"/>
    </location>
</feature>
<sequence length="409" mass="44423">MSAPTVFVARLAGAGVFDPAGERIGKVRDVVTVPRQDASPRVVGLVVEDRGRQRVFLSIGRVLSIGGGQLIASAISERRFSQRGSERLLLADVIGRTVTLQDGTTALVEDLSIAERGPGEWEVHELFLRKPKTGPFGKGPTTLALWNEVRHELDAEHDTEHLLAALEELPAADAASAMLDLPTQRMIEVAEDLSDDRLADILEEMHEDRQLEILDALGDHRMADVLDQMEPDDAADLIGHMPAERGETLLELMDPEEAEDVRMLLSFGADTAGGLMTTEPIILASDATVAEALALMRRHEVAPALAAAICVTLPPYEAPTGRFLGMVHFQRLLRYPPNERVGTLLDELIEPVLVSDTAAEVTRRMAAYNLVSVPVVDPAGRLVGVVTIDDVLDHLLPADWRAQEEGSHG</sequence>
<dbReference type="InterPro" id="IPR000644">
    <property type="entry name" value="CBS_dom"/>
</dbReference>
<gene>
    <name evidence="3" type="ORF">SAMN04489719_0622</name>
</gene>
<dbReference type="SMART" id="SM00116">
    <property type="entry name" value="CBS"/>
    <property type="match status" value="2"/>
</dbReference>
<dbReference type="InterPro" id="IPR006668">
    <property type="entry name" value="Mg_transptr_MgtE_intracell_dom"/>
</dbReference>
<dbReference type="SUPFAM" id="SSF158791">
    <property type="entry name" value="MgtE N-terminal domain-like"/>
    <property type="match status" value="1"/>
</dbReference>
<accession>A0A1H1LK99</accession>
<organism evidence="3 4">
    <name type="scientific">Agrococcus carbonis</name>
    <dbReference type="NCBI Taxonomy" id="684552"/>
    <lineage>
        <taxon>Bacteria</taxon>
        <taxon>Bacillati</taxon>
        <taxon>Actinomycetota</taxon>
        <taxon>Actinomycetes</taxon>
        <taxon>Micrococcales</taxon>
        <taxon>Microbacteriaceae</taxon>
        <taxon>Agrococcus</taxon>
    </lineage>
</organism>
<dbReference type="InterPro" id="IPR058838">
    <property type="entry name" value="SH3_actinomycetes"/>
</dbReference>
<dbReference type="SUPFAM" id="SSF54631">
    <property type="entry name" value="CBS-domain pair"/>
    <property type="match status" value="1"/>
</dbReference>
<reference evidence="4" key="1">
    <citation type="submission" date="2016-10" db="EMBL/GenBank/DDBJ databases">
        <authorList>
            <person name="Varghese N."/>
            <person name="Submissions S."/>
        </authorList>
    </citation>
    <scope>NUCLEOTIDE SEQUENCE [LARGE SCALE GENOMIC DNA]</scope>
    <source>
        <strain evidence="4">DSM 22965</strain>
    </source>
</reference>